<comment type="subcellular location">
    <subcellularLocation>
        <location evidence="1">Nucleus</location>
    </subcellularLocation>
</comment>
<dbReference type="GO" id="GO:0005634">
    <property type="term" value="C:nucleus"/>
    <property type="evidence" value="ECO:0007669"/>
    <property type="project" value="UniProtKB-SubCell"/>
</dbReference>
<sequence>RCFPHIVNLACKAILAAISSLDFDPFSEDEEDDEGRTFIDKLTEDPIARLRVLVRVIRASSIRRQCFSELAMKHFGDDVQLLRDVDTRWSSTYLMIERALFCKSVIVKFLSMPDFEDLRRYYLTGADWEALQAFYDILSIPHAFQQRLSAEKTPTVCEAIRSFSAISEVWKEHQDQYPETSNIVQAGIDKLEEYSDRTSLTPAYTVAMCTSSYICISRISESWTILVLNPAIKLSWHRQNSTEREVLRVKQLFIREVGVSQLFPVLFHFLISF</sequence>
<evidence type="ECO:0000313" key="6">
    <source>
        <dbReference type="EMBL" id="KIM34693.1"/>
    </source>
</evidence>
<dbReference type="Proteomes" id="UP000053424">
    <property type="component" value="Unassembled WGS sequence"/>
</dbReference>
<dbReference type="OrthoDB" id="3172935at2759"/>
<dbReference type="PANTHER" id="PTHR46481:SF10">
    <property type="entry name" value="ZINC FINGER BED DOMAIN-CONTAINING PROTEIN 39"/>
    <property type="match status" value="1"/>
</dbReference>
<keyword evidence="8" id="KW-1185">Reference proteome</keyword>
<dbReference type="EMBL" id="KN831789">
    <property type="protein sequence ID" value="KIM38649.1"/>
    <property type="molecule type" value="Genomic_DNA"/>
</dbReference>
<keyword evidence="2" id="KW-0479">Metal-binding</keyword>
<dbReference type="AlphaFoldDB" id="A0A0C2X9J5"/>
<dbReference type="PANTHER" id="PTHR46481">
    <property type="entry name" value="ZINC FINGER BED DOMAIN-CONTAINING PROTEIN 4"/>
    <property type="match status" value="1"/>
</dbReference>
<evidence type="ECO:0000256" key="5">
    <source>
        <dbReference type="ARBA" id="ARBA00023242"/>
    </source>
</evidence>
<dbReference type="InterPro" id="IPR052035">
    <property type="entry name" value="ZnF_BED_domain_contain"/>
</dbReference>
<evidence type="ECO:0000313" key="8">
    <source>
        <dbReference type="Proteomes" id="UP000053424"/>
    </source>
</evidence>
<dbReference type="GO" id="GO:0008270">
    <property type="term" value="F:zinc ion binding"/>
    <property type="evidence" value="ECO:0007669"/>
    <property type="project" value="UniProtKB-KW"/>
</dbReference>
<dbReference type="EMBL" id="KN831875">
    <property type="protein sequence ID" value="KIM34693.1"/>
    <property type="molecule type" value="Genomic_DNA"/>
</dbReference>
<dbReference type="InterPro" id="IPR012337">
    <property type="entry name" value="RNaseH-like_sf"/>
</dbReference>
<keyword evidence="4" id="KW-0862">Zinc</keyword>
<keyword evidence="5" id="KW-0539">Nucleus</keyword>
<proteinExistence type="predicted"/>
<feature type="non-terminal residue" evidence="6">
    <location>
        <position position="1"/>
    </location>
</feature>
<evidence type="ECO:0000256" key="1">
    <source>
        <dbReference type="ARBA" id="ARBA00004123"/>
    </source>
</evidence>
<reference evidence="6 8" key="1">
    <citation type="submission" date="2014-04" db="EMBL/GenBank/DDBJ databases">
        <authorList>
            <consortium name="DOE Joint Genome Institute"/>
            <person name="Kuo A."/>
            <person name="Gay G."/>
            <person name="Dore J."/>
            <person name="Kohler A."/>
            <person name="Nagy L.G."/>
            <person name="Floudas D."/>
            <person name="Copeland A."/>
            <person name="Barry K.W."/>
            <person name="Cichocki N."/>
            <person name="Veneault-Fourrey C."/>
            <person name="LaButti K."/>
            <person name="Lindquist E.A."/>
            <person name="Lipzen A."/>
            <person name="Lundell T."/>
            <person name="Morin E."/>
            <person name="Murat C."/>
            <person name="Sun H."/>
            <person name="Tunlid A."/>
            <person name="Henrissat B."/>
            <person name="Grigoriev I.V."/>
            <person name="Hibbett D.S."/>
            <person name="Martin F."/>
            <person name="Nordberg H.P."/>
            <person name="Cantor M.N."/>
            <person name="Hua S.X."/>
        </authorList>
    </citation>
    <scope>NUCLEOTIDE SEQUENCE [LARGE SCALE GENOMIC DNA]</scope>
    <source>
        <strain evidence="6">H7</strain>
        <strain evidence="8">h7</strain>
    </source>
</reference>
<reference evidence="8" key="2">
    <citation type="submission" date="2015-01" db="EMBL/GenBank/DDBJ databases">
        <title>Evolutionary Origins and Diversification of the Mycorrhizal Mutualists.</title>
        <authorList>
            <consortium name="DOE Joint Genome Institute"/>
            <consortium name="Mycorrhizal Genomics Consortium"/>
            <person name="Kohler A."/>
            <person name="Kuo A."/>
            <person name="Nagy L.G."/>
            <person name="Floudas D."/>
            <person name="Copeland A."/>
            <person name="Barry K.W."/>
            <person name="Cichocki N."/>
            <person name="Veneault-Fourrey C."/>
            <person name="LaButti K."/>
            <person name="Lindquist E.A."/>
            <person name="Lipzen A."/>
            <person name="Lundell T."/>
            <person name="Morin E."/>
            <person name="Murat C."/>
            <person name="Riley R."/>
            <person name="Ohm R."/>
            <person name="Sun H."/>
            <person name="Tunlid A."/>
            <person name="Henrissat B."/>
            <person name="Grigoriev I.V."/>
            <person name="Hibbett D.S."/>
            <person name="Martin F."/>
        </authorList>
    </citation>
    <scope>NUCLEOTIDE SEQUENCE [LARGE SCALE GENOMIC DNA]</scope>
    <source>
        <strain evidence="8">h7</strain>
        <strain evidence="7">H7</strain>
    </source>
</reference>
<dbReference type="HOGENOM" id="CLU_009123_6_0_1"/>
<evidence type="ECO:0000256" key="3">
    <source>
        <dbReference type="ARBA" id="ARBA00022771"/>
    </source>
</evidence>
<evidence type="ECO:0008006" key="9">
    <source>
        <dbReference type="Google" id="ProtNLM"/>
    </source>
</evidence>
<organism evidence="6 8">
    <name type="scientific">Hebeloma cylindrosporum</name>
    <dbReference type="NCBI Taxonomy" id="76867"/>
    <lineage>
        <taxon>Eukaryota</taxon>
        <taxon>Fungi</taxon>
        <taxon>Dikarya</taxon>
        <taxon>Basidiomycota</taxon>
        <taxon>Agaricomycotina</taxon>
        <taxon>Agaricomycetes</taxon>
        <taxon>Agaricomycetidae</taxon>
        <taxon>Agaricales</taxon>
        <taxon>Agaricineae</taxon>
        <taxon>Hymenogastraceae</taxon>
        <taxon>Hebeloma</taxon>
    </lineage>
</organism>
<name>A0A0C2X9J5_HEBCY</name>
<dbReference type="STRING" id="686832.A0A0C2X9J5"/>
<keyword evidence="3" id="KW-0863">Zinc-finger</keyword>
<protein>
    <recommendedName>
        <fullName evidence="9">HAT C-terminal dimerisation domain-containing protein</fullName>
    </recommendedName>
</protein>
<gene>
    <name evidence="7" type="ORF">M413DRAFT_75735</name>
    <name evidence="6" type="ORF">M413DRAFT_80168</name>
</gene>
<accession>A0A0C2X9J5</accession>
<dbReference type="SUPFAM" id="SSF53098">
    <property type="entry name" value="Ribonuclease H-like"/>
    <property type="match status" value="1"/>
</dbReference>
<reference evidence="6" key="3">
    <citation type="submission" date="2015-02" db="EMBL/GenBank/DDBJ databases">
        <title>Evolutionary Origins and Diversification of the Mycorrhizal Mutualists.</title>
        <authorList>
            <consortium name="DOE Joint Genome Institute"/>
            <consortium name="Mycorrhizal Genomics Consortium"/>
            <person name="Kohler A."/>
            <person name="Kuo A."/>
            <person name="Nagy L.G."/>
            <person name="Floudas D."/>
            <person name="Copeland A."/>
            <person name="Barry K.W."/>
            <person name="Cichocki N."/>
            <person name="Veneault-Fourrey C."/>
            <person name="LaButti K."/>
            <person name="Lindquist E.A."/>
            <person name="Lipzen A."/>
            <person name="Lundell T."/>
            <person name="Morin E."/>
            <person name="Murat C."/>
            <person name="Riley R."/>
            <person name="Ohm R."/>
            <person name="Sun H."/>
            <person name="Tunlid A."/>
            <person name="Henrissat B."/>
            <person name="Grigoriev I.V."/>
            <person name="Hibbett D.S."/>
            <person name="Martin F."/>
        </authorList>
    </citation>
    <scope>NUCLEOTIDE SEQUENCE</scope>
    <source>
        <strain evidence="6">H7</strain>
    </source>
</reference>
<evidence type="ECO:0000313" key="7">
    <source>
        <dbReference type="EMBL" id="KIM38649.1"/>
    </source>
</evidence>
<evidence type="ECO:0000256" key="4">
    <source>
        <dbReference type="ARBA" id="ARBA00022833"/>
    </source>
</evidence>
<evidence type="ECO:0000256" key="2">
    <source>
        <dbReference type="ARBA" id="ARBA00022723"/>
    </source>
</evidence>